<dbReference type="PANTHER" id="PTHR47219">
    <property type="entry name" value="RAB GTPASE-ACTIVATING PROTEIN 1-LIKE"/>
    <property type="match status" value="1"/>
</dbReference>
<reference evidence="2" key="1">
    <citation type="journal article" date="2021" name="New Phytol.">
        <title>Evolutionary innovations through gain and loss of genes in the ectomycorrhizal Boletales.</title>
        <authorList>
            <person name="Wu G."/>
            <person name="Miyauchi S."/>
            <person name="Morin E."/>
            <person name="Kuo A."/>
            <person name="Drula E."/>
            <person name="Varga T."/>
            <person name="Kohler A."/>
            <person name="Feng B."/>
            <person name="Cao Y."/>
            <person name="Lipzen A."/>
            <person name="Daum C."/>
            <person name="Hundley H."/>
            <person name="Pangilinan J."/>
            <person name="Johnson J."/>
            <person name="Barry K."/>
            <person name="LaButti K."/>
            <person name="Ng V."/>
            <person name="Ahrendt S."/>
            <person name="Min B."/>
            <person name="Choi I.G."/>
            <person name="Park H."/>
            <person name="Plett J.M."/>
            <person name="Magnuson J."/>
            <person name="Spatafora J.W."/>
            <person name="Nagy L.G."/>
            <person name="Henrissat B."/>
            <person name="Grigoriev I.V."/>
            <person name="Yang Z.L."/>
            <person name="Xu J."/>
            <person name="Martin F.M."/>
        </authorList>
    </citation>
    <scope>NUCLEOTIDE SEQUENCE</scope>
    <source>
        <strain evidence="2">KKN 215</strain>
    </source>
</reference>
<dbReference type="GO" id="GO:0031267">
    <property type="term" value="F:small GTPase binding"/>
    <property type="evidence" value="ECO:0007669"/>
    <property type="project" value="TreeGrafter"/>
</dbReference>
<dbReference type="PANTHER" id="PTHR47219:SF9">
    <property type="entry name" value="GTPASE ACTIVATING PROTEIN AND CENTROSOME-ASSOCIATED, ISOFORM B"/>
    <property type="match status" value="1"/>
</dbReference>
<dbReference type="InterPro" id="IPR000195">
    <property type="entry name" value="Rab-GAP-TBC_dom"/>
</dbReference>
<dbReference type="InterPro" id="IPR050302">
    <property type="entry name" value="Rab_GAP_TBC_domain"/>
</dbReference>
<organism evidence="2 3">
    <name type="scientific">Cristinia sonorae</name>
    <dbReference type="NCBI Taxonomy" id="1940300"/>
    <lineage>
        <taxon>Eukaryota</taxon>
        <taxon>Fungi</taxon>
        <taxon>Dikarya</taxon>
        <taxon>Basidiomycota</taxon>
        <taxon>Agaricomycotina</taxon>
        <taxon>Agaricomycetes</taxon>
        <taxon>Agaricomycetidae</taxon>
        <taxon>Agaricales</taxon>
        <taxon>Pleurotineae</taxon>
        <taxon>Stephanosporaceae</taxon>
        <taxon>Cristinia</taxon>
    </lineage>
</organism>
<dbReference type="InterPro" id="IPR035969">
    <property type="entry name" value="Rab-GAP_TBC_sf"/>
</dbReference>
<dbReference type="OrthoDB" id="159449at2759"/>
<evidence type="ECO:0000259" key="1">
    <source>
        <dbReference type="PROSITE" id="PS50086"/>
    </source>
</evidence>
<proteinExistence type="predicted"/>
<dbReference type="SMART" id="SM00164">
    <property type="entry name" value="TBC"/>
    <property type="match status" value="1"/>
</dbReference>
<dbReference type="Proteomes" id="UP000813824">
    <property type="component" value="Unassembled WGS sequence"/>
</dbReference>
<dbReference type="AlphaFoldDB" id="A0A8K0UH08"/>
<comment type="caution">
    <text evidence="2">The sequence shown here is derived from an EMBL/GenBank/DDBJ whole genome shotgun (WGS) entry which is preliminary data.</text>
</comment>
<dbReference type="PROSITE" id="PS50086">
    <property type="entry name" value="TBC_RABGAP"/>
    <property type="match status" value="1"/>
</dbReference>
<dbReference type="Gene3D" id="1.10.472.80">
    <property type="entry name" value="Ypt/Rab-GAP domain of gyp1p, domain 3"/>
    <property type="match status" value="1"/>
</dbReference>
<feature type="domain" description="Rab-GAP TBC" evidence="1">
    <location>
        <begin position="188"/>
        <end position="378"/>
    </location>
</feature>
<evidence type="ECO:0000313" key="3">
    <source>
        <dbReference type="Proteomes" id="UP000813824"/>
    </source>
</evidence>
<evidence type="ECO:0000313" key="2">
    <source>
        <dbReference type="EMBL" id="KAH8091426.1"/>
    </source>
</evidence>
<keyword evidence="3" id="KW-1185">Reference proteome</keyword>
<accession>A0A8K0UH08</accession>
<sequence>MTGAYGRMLLACSKSPLSPLSEKSLSISITLRVVVLPDLTCPEVSCFPISVPSLLTSSADNSLNIETDREKGYAYTIGMLPLFASFRPRVVTLTRPQLLTTAEGRSVDRILSGFRTPIKCAFGAHDWDPLSATRCGLETWYALLPRCAQKGVLSRECGWNPEECHFHYKLKVSETYRTLPLREKVLVGFPPGMRGDIWAELSGFTFHTPWLTDVCEGLQSMALVEACESATIQADVAVFKKTHPRVKKALVSRVVAIYLTATADVKYSSELLDVAGFMCLYRDFHGISNAEHSFAVFHWLTQIHIRPYLCGGDSQIERDAAQIKTSLQSNDPNLAKVLFVDLSICPLALCRAWIPRAFVNVLPDDNVARVWDILFSGGVAVLLQTALAIINLCKSSLITTTSQSTAMDILLKPPLSLLPPLSEKFLNVVLSVELSPLSMDTRSCPSCPYPHLSPCLHVTAM</sequence>
<dbReference type="SUPFAM" id="SSF47923">
    <property type="entry name" value="Ypt/Rab-GAP domain of gyp1p"/>
    <property type="match status" value="1"/>
</dbReference>
<name>A0A8K0UH08_9AGAR</name>
<dbReference type="Pfam" id="PF00566">
    <property type="entry name" value="RabGAP-TBC"/>
    <property type="match status" value="1"/>
</dbReference>
<dbReference type="GO" id="GO:0005096">
    <property type="term" value="F:GTPase activator activity"/>
    <property type="evidence" value="ECO:0007669"/>
    <property type="project" value="TreeGrafter"/>
</dbReference>
<protein>
    <submittedName>
        <fullName evidence="2">Rab-GTPase-TBC domain-containing protein</fullName>
    </submittedName>
</protein>
<gene>
    <name evidence="2" type="ORF">BXZ70DRAFT_486295</name>
</gene>
<dbReference type="EMBL" id="JAEVFJ010000036">
    <property type="protein sequence ID" value="KAH8091426.1"/>
    <property type="molecule type" value="Genomic_DNA"/>
</dbReference>